<dbReference type="Proteomes" id="UP000601435">
    <property type="component" value="Unassembled WGS sequence"/>
</dbReference>
<name>A0A812K7C8_9DINO</name>
<keyword evidence="3" id="KW-1185">Reference proteome</keyword>
<dbReference type="AlphaFoldDB" id="A0A812K7C8"/>
<evidence type="ECO:0000313" key="2">
    <source>
        <dbReference type="EMBL" id="CAE7222033.1"/>
    </source>
</evidence>
<reference evidence="2" key="1">
    <citation type="submission" date="2021-02" db="EMBL/GenBank/DDBJ databases">
        <authorList>
            <person name="Dougan E. K."/>
            <person name="Rhodes N."/>
            <person name="Thang M."/>
            <person name="Chan C."/>
        </authorList>
    </citation>
    <scope>NUCLEOTIDE SEQUENCE</scope>
</reference>
<sequence>MLSTRRKANGRSLTRPTNEVARPPSRRIRSSRAGLKPCSSWWKETSGRCTSPPSLAMAMAARA</sequence>
<proteinExistence type="predicted"/>
<feature type="non-terminal residue" evidence="2">
    <location>
        <position position="63"/>
    </location>
</feature>
<organism evidence="2 3">
    <name type="scientific">Symbiodinium necroappetens</name>
    <dbReference type="NCBI Taxonomy" id="1628268"/>
    <lineage>
        <taxon>Eukaryota</taxon>
        <taxon>Sar</taxon>
        <taxon>Alveolata</taxon>
        <taxon>Dinophyceae</taxon>
        <taxon>Suessiales</taxon>
        <taxon>Symbiodiniaceae</taxon>
        <taxon>Symbiodinium</taxon>
    </lineage>
</organism>
<feature type="region of interest" description="Disordered" evidence="1">
    <location>
        <begin position="1"/>
        <end position="53"/>
    </location>
</feature>
<protein>
    <submittedName>
        <fullName evidence="2">Uncharacterized protein</fullName>
    </submittedName>
</protein>
<gene>
    <name evidence="2" type="ORF">SNEC2469_LOCUS2890</name>
</gene>
<evidence type="ECO:0000313" key="3">
    <source>
        <dbReference type="Proteomes" id="UP000601435"/>
    </source>
</evidence>
<comment type="caution">
    <text evidence="2">The sequence shown here is derived from an EMBL/GenBank/DDBJ whole genome shotgun (WGS) entry which is preliminary data.</text>
</comment>
<evidence type="ECO:0000256" key="1">
    <source>
        <dbReference type="SAM" id="MobiDB-lite"/>
    </source>
</evidence>
<dbReference type="EMBL" id="CAJNJA010007231">
    <property type="protein sequence ID" value="CAE7222033.1"/>
    <property type="molecule type" value="Genomic_DNA"/>
</dbReference>
<accession>A0A812K7C8</accession>